<keyword evidence="7" id="KW-1185">Reference proteome</keyword>
<evidence type="ECO:0000256" key="4">
    <source>
        <dbReference type="SAM" id="SignalP"/>
    </source>
</evidence>
<dbReference type="EMBL" id="JAUEDM010000008">
    <property type="protein sequence ID" value="KAK3312671.1"/>
    <property type="molecule type" value="Genomic_DNA"/>
</dbReference>
<evidence type="ECO:0000259" key="5">
    <source>
        <dbReference type="Pfam" id="PF13360"/>
    </source>
</evidence>
<keyword evidence="4" id="KW-0732">Signal</keyword>
<dbReference type="InterPro" id="IPR015943">
    <property type="entry name" value="WD40/YVTN_repeat-like_dom_sf"/>
</dbReference>
<comment type="caution">
    <text evidence="6">The sequence shown here is derived from an EMBL/GenBank/DDBJ whole genome shotgun (WGS) entry which is preliminary data.</text>
</comment>
<evidence type="ECO:0000256" key="3">
    <source>
        <dbReference type="ARBA" id="ARBA00023002"/>
    </source>
</evidence>
<dbReference type="InterPro" id="IPR011047">
    <property type="entry name" value="Quinoprotein_ADH-like_sf"/>
</dbReference>
<dbReference type="SMART" id="SM00564">
    <property type="entry name" value="PQQ"/>
    <property type="match status" value="3"/>
</dbReference>
<dbReference type="InterPro" id="IPR002372">
    <property type="entry name" value="PQQ_rpt_dom"/>
</dbReference>
<feature type="domain" description="Pyrrolo-quinoline quinone repeat" evidence="5">
    <location>
        <begin position="318"/>
        <end position="556"/>
    </location>
</feature>
<dbReference type="GO" id="GO:0016491">
    <property type="term" value="F:oxidoreductase activity"/>
    <property type="evidence" value="ECO:0007669"/>
    <property type="project" value="UniProtKB-KW"/>
</dbReference>
<reference evidence="6" key="2">
    <citation type="submission" date="2023-06" db="EMBL/GenBank/DDBJ databases">
        <authorList>
            <consortium name="Lawrence Berkeley National Laboratory"/>
            <person name="Haridas S."/>
            <person name="Hensen N."/>
            <person name="Bonometti L."/>
            <person name="Westerberg I."/>
            <person name="Brannstrom I.O."/>
            <person name="Guillou S."/>
            <person name="Cros-Aarteil S."/>
            <person name="Calhoun S."/>
            <person name="Kuo A."/>
            <person name="Mondo S."/>
            <person name="Pangilinan J."/>
            <person name="Riley R."/>
            <person name="Labutti K."/>
            <person name="Andreopoulos B."/>
            <person name="Lipzen A."/>
            <person name="Chen C."/>
            <person name="Yanf M."/>
            <person name="Daum C."/>
            <person name="Ng V."/>
            <person name="Clum A."/>
            <person name="Steindorff A."/>
            <person name="Ohm R."/>
            <person name="Martin F."/>
            <person name="Silar P."/>
            <person name="Natvig D."/>
            <person name="Lalanne C."/>
            <person name="Gautier V."/>
            <person name="Ament-Velasquez S.L."/>
            <person name="Kruys A."/>
            <person name="Hutchinson M.I."/>
            <person name="Powell A.J."/>
            <person name="Barry K."/>
            <person name="Miller A.N."/>
            <person name="Grigoriev I.V."/>
            <person name="Debuchy R."/>
            <person name="Gladieux P."/>
            <person name="Thoren M.H."/>
            <person name="Johannesson H."/>
        </authorList>
    </citation>
    <scope>NUCLEOTIDE SEQUENCE</scope>
    <source>
        <strain evidence="6">CBS 118394</strain>
    </source>
</reference>
<proteinExistence type="inferred from homology"/>
<accession>A0AAE0HU02</accession>
<gene>
    <name evidence="6" type="ORF">B0H66DRAFT_578041</name>
</gene>
<organism evidence="6 7">
    <name type="scientific">Apodospora peruviana</name>
    <dbReference type="NCBI Taxonomy" id="516989"/>
    <lineage>
        <taxon>Eukaryota</taxon>
        <taxon>Fungi</taxon>
        <taxon>Dikarya</taxon>
        <taxon>Ascomycota</taxon>
        <taxon>Pezizomycotina</taxon>
        <taxon>Sordariomycetes</taxon>
        <taxon>Sordariomycetidae</taxon>
        <taxon>Sordariales</taxon>
        <taxon>Lasiosphaeriaceae</taxon>
        <taxon>Apodospora</taxon>
    </lineage>
</organism>
<dbReference type="Gene3D" id="2.130.10.10">
    <property type="entry name" value="YVTN repeat-like/Quinoprotein amine dehydrogenase"/>
    <property type="match status" value="1"/>
</dbReference>
<dbReference type="Gene3D" id="2.140.10.10">
    <property type="entry name" value="Quinoprotein alcohol dehydrogenase-like superfamily"/>
    <property type="match status" value="1"/>
</dbReference>
<evidence type="ECO:0000256" key="1">
    <source>
        <dbReference type="ARBA" id="ARBA00001931"/>
    </source>
</evidence>
<evidence type="ECO:0000313" key="7">
    <source>
        <dbReference type="Proteomes" id="UP001283341"/>
    </source>
</evidence>
<reference evidence="6" key="1">
    <citation type="journal article" date="2023" name="Mol. Phylogenet. Evol.">
        <title>Genome-scale phylogeny and comparative genomics of the fungal order Sordariales.</title>
        <authorList>
            <person name="Hensen N."/>
            <person name="Bonometti L."/>
            <person name="Westerberg I."/>
            <person name="Brannstrom I.O."/>
            <person name="Guillou S."/>
            <person name="Cros-Aarteil S."/>
            <person name="Calhoun S."/>
            <person name="Haridas S."/>
            <person name="Kuo A."/>
            <person name="Mondo S."/>
            <person name="Pangilinan J."/>
            <person name="Riley R."/>
            <person name="LaButti K."/>
            <person name="Andreopoulos B."/>
            <person name="Lipzen A."/>
            <person name="Chen C."/>
            <person name="Yan M."/>
            <person name="Daum C."/>
            <person name="Ng V."/>
            <person name="Clum A."/>
            <person name="Steindorff A."/>
            <person name="Ohm R.A."/>
            <person name="Martin F."/>
            <person name="Silar P."/>
            <person name="Natvig D.O."/>
            <person name="Lalanne C."/>
            <person name="Gautier V."/>
            <person name="Ament-Velasquez S.L."/>
            <person name="Kruys A."/>
            <person name="Hutchinson M.I."/>
            <person name="Powell A.J."/>
            <person name="Barry K."/>
            <person name="Miller A.N."/>
            <person name="Grigoriev I.V."/>
            <person name="Debuchy R."/>
            <person name="Gladieux P."/>
            <person name="Hiltunen Thoren M."/>
            <person name="Johannesson H."/>
        </authorList>
    </citation>
    <scope>NUCLEOTIDE SEQUENCE</scope>
    <source>
        <strain evidence="6">CBS 118394</strain>
    </source>
</reference>
<dbReference type="PANTHER" id="PTHR32303:SF10">
    <property type="entry name" value="OUTER MEMBRANE PROTEIN ASSEMBLY FACTOR BAMB"/>
    <property type="match status" value="1"/>
</dbReference>
<sequence length="585" mass="62910">MRLSLLSATGHLPLLLLCTAFQLQQASTHSFDQTPLTSVKSTLGHDDNGDGWGAEIYNNRWAGPDATVDVANIGSLAPFCEKKYNPGVSASPLVFNGIAYYPTWSGLLVALNYRTCETVWRTNISRIITEYQPADEFQRNFLAARATPVMDDNHKVLYLGTLIHALLLAIDMKTGKLIDSLQLSDHPFALLTQSPTFYDGRLYQGVSSLEEGAPQVIPGYRCCTFRGSMNAATLKNGRLRLLWSRDMVPPDTNISGSAIWGSQPSIDPIRRQVFIATGNTYALPDEFEACQNQTANITAIQKGLTAHDPCLPRNVFQESVLALDLESGRINWVTQLSALDAWNVACVGGILGPTPPGAELQCPDNPGPDADFGMAPAFVLGSEHTPDGLDIVVIGQKNGNLYALSAQTGMTLWAVRTGPGGLEGGHSWGMAVDDAAVYYTAINSLRENFTLPLAGNTTISNSAFGAARLKDGKILWETQAPGNMSSFVVPAVVNDVVLNGVTGSYAPGSLFPKGPGALTPLDKRTGKVLEFKELDSYFHGVIAVVHEYVMFGTGYGGLEQAAAGSFQVWKLKDEGSSWKGDDGEL</sequence>
<comment type="similarity">
    <text evidence="2">Belongs to the bacterial PQQ dehydrogenase family.</text>
</comment>
<dbReference type="Proteomes" id="UP001283341">
    <property type="component" value="Unassembled WGS sequence"/>
</dbReference>
<evidence type="ECO:0000313" key="6">
    <source>
        <dbReference type="EMBL" id="KAK3312671.1"/>
    </source>
</evidence>
<evidence type="ECO:0000256" key="2">
    <source>
        <dbReference type="ARBA" id="ARBA00008156"/>
    </source>
</evidence>
<comment type="cofactor">
    <cofactor evidence="1">
        <name>pyrroloquinoline quinone</name>
        <dbReference type="ChEBI" id="CHEBI:58442"/>
    </cofactor>
</comment>
<name>A0AAE0HU02_9PEZI</name>
<protein>
    <submittedName>
        <fullName evidence="6">Quinon protein alcohol dehydrogenase-like superfamily</fullName>
    </submittedName>
</protein>
<feature type="chain" id="PRO_5042230089" evidence="4">
    <location>
        <begin position="29"/>
        <end position="585"/>
    </location>
</feature>
<dbReference type="SUPFAM" id="SSF50998">
    <property type="entry name" value="Quinoprotein alcohol dehydrogenase-like"/>
    <property type="match status" value="2"/>
</dbReference>
<keyword evidence="3" id="KW-0560">Oxidoreductase</keyword>
<dbReference type="AlphaFoldDB" id="A0AAE0HU02"/>
<feature type="signal peptide" evidence="4">
    <location>
        <begin position="1"/>
        <end position="28"/>
    </location>
</feature>
<dbReference type="PANTHER" id="PTHR32303">
    <property type="entry name" value="QUINOPROTEIN ALCOHOL DEHYDROGENASE (CYTOCHROME C)"/>
    <property type="match status" value="1"/>
</dbReference>
<dbReference type="Pfam" id="PF13360">
    <property type="entry name" value="PQQ_2"/>
    <property type="match status" value="1"/>
</dbReference>
<dbReference type="InterPro" id="IPR018391">
    <property type="entry name" value="PQQ_b-propeller_rpt"/>
</dbReference>